<dbReference type="RefSeq" id="XP_022509413.1">
    <property type="nucleotide sequence ID" value="XM_022658260.1"/>
</dbReference>
<proteinExistence type="predicted"/>
<feature type="region of interest" description="Disordered" evidence="1">
    <location>
        <begin position="1"/>
        <end position="59"/>
    </location>
</feature>
<evidence type="ECO:0000313" key="2">
    <source>
        <dbReference type="EMBL" id="OAG37461.1"/>
    </source>
</evidence>
<reference evidence="2 3" key="1">
    <citation type="submission" date="2016-03" db="EMBL/GenBank/DDBJ databases">
        <title>Draft genome sequence of the Fonsecaea monophora CBS 269.37.</title>
        <authorList>
            <person name="Bombassaro A."/>
            <person name="Vinicius W.A."/>
            <person name="De Hoog S."/>
            <person name="Sun J."/>
            <person name="Souza E.M."/>
            <person name="Raittz R.T."/>
            <person name="Costa F."/>
            <person name="Leao A.C."/>
            <person name="Tadra-Sfeir M.Z."/>
            <person name="Baura V."/>
            <person name="Balsanelli E."/>
            <person name="Pedrosa F.O."/>
            <person name="Moreno L.F."/>
            <person name="Steffens M.B."/>
            <person name="Xi L."/>
            <person name="Bocca A.L."/>
            <person name="Felipe M.S."/>
            <person name="Teixeira M."/>
            <person name="Telles Filho F.Q."/>
            <person name="Azevedo C.M."/>
            <person name="Gomes R."/>
            <person name="Vicente V.A."/>
        </authorList>
    </citation>
    <scope>NUCLEOTIDE SEQUENCE [LARGE SCALE GENOMIC DNA]</scope>
    <source>
        <strain evidence="2 3">CBS 269.37</strain>
    </source>
</reference>
<name>A0A177F1I8_9EURO</name>
<dbReference type="EMBL" id="LVKK01000071">
    <property type="protein sequence ID" value="OAG37461.1"/>
    <property type="molecule type" value="Genomic_DNA"/>
</dbReference>
<protein>
    <submittedName>
        <fullName evidence="2">Uncharacterized protein</fullName>
    </submittedName>
</protein>
<gene>
    <name evidence="2" type="ORF">AYO21_08315</name>
</gene>
<organism evidence="2 3">
    <name type="scientific">Fonsecaea monophora</name>
    <dbReference type="NCBI Taxonomy" id="254056"/>
    <lineage>
        <taxon>Eukaryota</taxon>
        <taxon>Fungi</taxon>
        <taxon>Dikarya</taxon>
        <taxon>Ascomycota</taxon>
        <taxon>Pezizomycotina</taxon>
        <taxon>Eurotiomycetes</taxon>
        <taxon>Chaetothyriomycetidae</taxon>
        <taxon>Chaetothyriales</taxon>
        <taxon>Herpotrichiellaceae</taxon>
        <taxon>Fonsecaea</taxon>
    </lineage>
</organism>
<keyword evidence="3" id="KW-1185">Reference proteome</keyword>
<accession>A0A177F1I8</accession>
<dbReference type="OrthoDB" id="5627at2759"/>
<dbReference type="AlphaFoldDB" id="A0A177F1I8"/>
<evidence type="ECO:0000313" key="3">
    <source>
        <dbReference type="Proteomes" id="UP000077002"/>
    </source>
</evidence>
<dbReference type="Proteomes" id="UP000077002">
    <property type="component" value="Unassembled WGS sequence"/>
</dbReference>
<feature type="compositionally biased region" description="Low complexity" evidence="1">
    <location>
        <begin position="22"/>
        <end position="32"/>
    </location>
</feature>
<comment type="caution">
    <text evidence="2">The sequence shown here is derived from an EMBL/GenBank/DDBJ whole genome shotgun (WGS) entry which is preliminary data.</text>
</comment>
<sequence length="128" mass="13944">MEDVPVFRATKRRKFVRPQQGSSAESPEAASPKVVDVLSRGGNESLGDDDDEDDGGVSSLLRARKHVRKVVSGVQFSNTKVTQQSRETTGMEVVKSDQDVDKAINITNRFVGSTGQVVNVDQHMFVAP</sequence>
<dbReference type="GeneID" id="34603460"/>
<feature type="compositionally biased region" description="Acidic residues" evidence="1">
    <location>
        <begin position="46"/>
        <end position="55"/>
    </location>
</feature>
<evidence type="ECO:0000256" key="1">
    <source>
        <dbReference type="SAM" id="MobiDB-lite"/>
    </source>
</evidence>